<organism evidence="1 2">
    <name type="scientific">Bacillus paralicheniformis</name>
    <dbReference type="NCBI Taxonomy" id="1648923"/>
    <lineage>
        <taxon>Bacteria</taxon>
        <taxon>Bacillati</taxon>
        <taxon>Bacillota</taxon>
        <taxon>Bacilli</taxon>
        <taxon>Bacillales</taxon>
        <taxon>Bacillaceae</taxon>
        <taxon>Bacillus</taxon>
    </lineage>
</organism>
<comment type="caution">
    <text evidence="1">The sequence shown here is derived from an EMBL/GenBank/DDBJ whole genome shotgun (WGS) entry which is preliminary data.</text>
</comment>
<reference evidence="1 2" key="1">
    <citation type="journal article" date="2016" name="Front. Microbiol.">
        <title>High-Level Heat Resistance of Spores of Bacillus amyloliquefaciens and Bacillus licheniformis Results from the Presence of a spoVA Operon in a Tn1546 Transposon.</title>
        <authorList>
            <person name="Berendsen E.M."/>
            <person name="Koning R.A."/>
            <person name="Boekhorst J."/>
            <person name="de Jong A."/>
            <person name="Kuipers O.P."/>
            <person name="Wells-Bennik M.H."/>
        </authorList>
    </citation>
    <scope>NUCLEOTIDE SEQUENCE [LARGE SCALE GENOMIC DNA]</scope>
    <source>
        <strain evidence="1 2">B4121</strain>
    </source>
</reference>
<name>A0A7Z0WU60_9BACI</name>
<dbReference type="EMBL" id="LKPO01000029">
    <property type="protein sequence ID" value="OLF86334.1"/>
    <property type="molecule type" value="Genomic_DNA"/>
</dbReference>
<dbReference type="AlphaFoldDB" id="A0A7Z0WU60"/>
<evidence type="ECO:0000313" key="1">
    <source>
        <dbReference type="EMBL" id="OLF86334.1"/>
    </source>
</evidence>
<proteinExistence type="predicted"/>
<dbReference type="Proteomes" id="UP000185604">
    <property type="component" value="Unassembled WGS sequence"/>
</dbReference>
<accession>A0A7Z0WU60</accession>
<evidence type="ECO:0000313" key="2">
    <source>
        <dbReference type="Proteomes" id="UP000185604"/>
    </source>
</evidence>
<gene>
    <name evidence="1" type="ORF">B4121_4525</name>
</gene>
<dbReference type="RefSeq" id="WP_165688614.1">
    <property type="nucleotide sequence ID" value="NZ_LKPO01000029.1"/>
</dbReference>
<sequence length="55" mass="6504">MFAMMNAKASNSKKRVKLSDLFKRPNQEDIANQKAEDLFEKQQKANEWLSQFEIK</sequence>
<protein>
    <submittedName>
        <fullName evidence="1">Uncharacterized protein</fullName>
    </submittedName>
</protein>